<accession>V5UQX7</accession>
<dbReference type="KEGG" id="vg:18479890"/>
<protein>
    <submittedName>
        <fullName evidence="1">Uncharacterized protein</fullName>
    </submittedName>
</protein>
<sequence>MMADYSYADFVTDSAGVATPTDRDRDRHRRAVLVRSSLAPGEGFKAVGTMSEDGPTIASAGGGLVPWQSQMVSVLQERREVSFSFNLPRQHGGPPLWLAQLFGLTLTPAPPTVREAAVDVWDALRTLLRVLWAVLRPLPGRVGERVADAWFDAVYGAYDAVLSRWEALRAPYVWGRLPGPMLRTWDADFNLVSVTRFAPEGRRVWLRRIVAHVWRAVRHG</sequence>
<dbReference type="EMBL" id="KF713486">
    <property type="protein sequence ID" value="AHB79623.1"/>
    <property type="molecule type" value="Genomic_DNA"/>
</dbReference>
<keyword evidence="2" id="KW-1185">Reference proteome</keyword>
<gene>
    <name evidence="1" type="primary">93</name>
    <name evidence="1" type="ORF">PBI_VALIDUS_93</name>
</gene>
<dbReference type="Proteomes" id="UP000018806">
    <property type="component" value="Segment"/>
</dbReference>
<reference evidence="1 2" key="1">
    <citation type="submission" date="2013-09" db="EMBL/GenBank/DDBJ databases">
        <authorList>
            <person name="Alapati N."/>
            <person name="Amjadi S."/>
            <person name="Brashears C.B."/>
            <person name="Briell V.C."/>
            <person name="Cody B.J."/>
            <person name="Durham R.J."/>
            <person name="Griffin A.K."/>
            <person name="Henderson M.S."/>
            <person name="Interrante E.J."/>
            <person name="Killingsworth B.W."/>
            <person name="Kolar C.R."/>
            <person name="Lee T."/>
            <person name="Mundhenk S.E."/>
            <person name="Myers M.E."/>
            <person name="Olaniyan O.M."/>
            <person name="Orlando C.M."/>
            <person name="Peterson C.E."/>
            <person name="Riley B.C."/>
            <person name="Sawyer L.E."/>
            <person name="Simitzi N.J."/>
            <person name="St Cyr M.K."/>
            <person name="White R.K."/>
            <person name="Wu H."/>
            <person name="Adair T.L."/>
            <person name="Gibbon B.C."/>
            <person name="Buck G.A."/>
            <person name="Campbell R."/>
            <person name="Carvalho M.R."/>
            <person name="Duckworth R.A."/>
            <person name="Dunn T."/>
            <person name="Halpern C."/>
            <person name="Johnson A."/>
            <person name="Kiflezghi M.G."/>
            <person name="Lee V."/>
            <person name="Loviza R.A."/>
            <person name="Serrano M.G."/>
            <person name="Shah Z.V."/>
            <person name="Sharma K."/>
            <person name="Voegtly L.J."/>
            <person name="Walstead R."/>
            <person name="Wang Y.P."/>
            <person name="Bradley K.W."/>
            <person name="Clarke D.Q."/>
            <person name="Barker L.P."/>
            <person name="Bailey C."/>
            <person name="Asai D.J."/>
            <person name="Bowman C.A."/>
            <person name="Russell D.A."/>
            <person name="Pope W.H."/>
            <person name="Jacobs-Sera D."/>
            <person name="Hendrix R.W."/>
            <person name="Hatfull G.F."/>
        </authorList>
    </citation>
    <scope>NUCLEOTIDE SEQUENCE [LARGE SCALE GENOMIC DNA]</scope>
</reference>
<organism evidence="1 2">
    <name type="scientific">Mycobacterium phage Validus</name>
    <dbReference type="NCBI Taxonomy" id="1414747"/>
    <lineage>
        <taxon>Viruses</taxon>
        <taxon>Duplodnaviria</taxon>
        <taxon>Heunggongvirae</taxon>
        <taxon>Uroviricota</taxon>
        <taxon>Caudoviricetes</taxon>
        <taxon>Weiservirinae</taxon>
        <taxon>Anayavirus</taxon>
        <taxon>Anayavirus validus</taxon>
    </lineage>
</organism>
<dbReference type="RefSeq" id="YP_009002743.1">
    <property type="nucleotide sequence ID" value="NC_023498.1"/>
</dbReference>
<dbReference type="GeneID" id="18479890"/>
<dbReference type="OrthoDB" id="16091at10239"/>
<proteinExistence type="predicted"/>
<evidence type="ECO:0000313" key="1">
    <source>
        <dbReference type="EMBL" id="AHB79623.1"/>
    </source>
</evidence>
<name>V5UQX7_9CAUD</name>
<evidence type="ECO:0000313" key="2">
    <source>
        <dbReference type="Proteomes" id="UP000018806"/>
    </source>
</evidence>